<feature type="compositionally biased region" description="Basic and acidic residues" evidence="1">
    <location>
        <begin position="15"/>
        <end position="42"/>
    </location>
</feature>
<dbReference type="AlphaFoldDB" id="A0A0L8HM21"/>
<evidence type="ECO:0000313" key="2">
    <source>
        <dbReference type="EMBL" id="KOF89835.1"/>
    </source>
</evidence>
<feature type="non-terminal residue" evidence="2">
    <location>
        <position position="1"/>
    </location>
</feature>
<dbReference type="EMBL" id="KQ417917">
    <property type="protein sequence ID" value="KOF89835.1"/>
    <property type="molecule type" value="Genomic_DNA"/>
</dbReference>
<accession>A0A0L8HM21</accession>
<reference evidence="2" key="1">
    <citation type="submission" date="2015-07" db="EMBL/GenBank/DDBJ databases">
        <title>MeaNS - Measles Nucleotide Surveillance Program.</title>
        <authorList>
            <person name="Tran T."/>
            <person name="Druce J."/>
        </authorList>
    </citation>
    <scope>NUCLEOTIDE SEQUENCE</scope>
    <source>
        <strain evidence="2">UCB-OBI-ISO-001</strain>
        <tissue evidence="2">Gonad</tissue>
    </source>
</reference>
<gene>
    <name evidence="2" type="ORF">OCBIM_22012581mg</name>
</gene>
<feature type="compositionally biased region" description="Basic residues" evidence="1">
    <location>
        <begin position="43"/>
        <end position="60"/>
    </location>
</feature>
<feature type="region of interest" description="Disordered" evidence="1">
    <location>
        <begin position="1"/>
        <end position="60"/>
    </location>
</feature>
<sequence>RWRRIGQRRRGGKMTLRERESQRYKMYRKRESERERERDMRGKGRKNVKKYQRRDRLKIG</sequence>
<evidence type="ECO:0000256" key="1">
    <source>
        <dbReference type="SAM" id="MobiDB-lite"/>
    </source>
</evidence>
<proteinExistence type="predicted"/>
<organism evidence="2">
    <name type="scientific">Octopus bimaculoides</name>
    <name type="common">California two-spotted octopus</name>
    <dbReference type="NCBI Taxonomy" id="37653"/>
    <lineage>
        <taxon>Eukaryota</taxon>
        <taxon>Metazoa</taxon>
        <taxon>Spiralia</taxon>
        <taxon>Lophotrochozoa</taxon>
        <taxon>Mollusca</taxon>
        <taxon>Cephalopoda</taxon>
        <taxon>Coleoidea</taxon>
        <taxon>Octopodiformes</taxon>
        <taxon>Octopoda</taxon>
        <taxon>Incirrata</taxon>
        <taxon>Octopodidae</taxon>
        <taxon>Octopus</taxon>
    </lineage>
</organism>
<name>A0A0L8HM21_OCTBM</name>
<feature type="compositionally biased region" description="Basic residues" evidence="1">
    <location>
        <begin position="1"/>
        <end position="12"/>
    </location>
</feature>
<protein>
    <submittedName>
        <fullName evidence="2">Uncharacterized protein</fullName>
    </submittedName>
</protein>